<organism evidence="7 8">
    <name type="scientific">Borborobacter arsenicus</name>
    <dbReference type="NCBI Taxonomy" id="1851146"/>
    <lineage>
        <taxon>Bacteria</taxon>
        <taxon>Pseudomonadati</taxon>
        <taxon>Pseudomonadota</taxon>
        <taxon>Alphaproteobacteria</taxon>
        <taxon>Hyphomicrobiales</taxon>
        <taxon>Phyllobacteriaceae</taxon>
        <taxon>Borborobacter</taxon>
    </lineage>
</organism>
<dbReference type="InterPro" id="IPR008995">
    <property type="entry name" value="Mo/tungstate-bd_C_term_dom"/>
</dbReference>
<dbReference type="GO" id="GO:0043190">
    <property type="term" value="C:ATP-binding cassette (ABC) transporter complex"/>
    <property type="evidence" value="ECO:0007669"/>
    <property type="project" value="InterPro"/>
</dbReference>
<dbReference type="PANTHER" id="PTHR42781">
    <property type="entry name" value="SPERMIDINE/PUTRESCINE IMPORT ATP-BINDING PROTEIN POTA"/>
    <property type="match status" value="1"/>
</dbReference>
<keyword evidence="3" id="KW-0813">Transport</keyword>
<evidence type="ECO:0000256" key="3">
    <source>
        <dbReference type="ARBA" id="ARBA00022448"/>
    </source>
</evidence>
<dbReference type="GO" id="GO:0005524">
    <property type="term" value="F:ATP binding"/>
    <property type="evidence" value="ECO:0007669"/>
    <property type="project" value="UniProtKB-KW"/>
</dbReference>
<dbReference type="SUPFAM" id="SSF50331">
    <property type="entry name" value="MOP-like"/>
    <property type="match status" value="1"/>
</dbReference>
<evidence type="ECO:0000256" key="5">
    <source>
        <dbReference type="ARBA" id="ARBA00022840"/>
    </source>
</evidence>
<dbReference type="RefSeq" id="WP_128626520.1">
    <property type="nucleotide sequence ID" value="NZ_RKST01000007.1"/>
</dbReference>
<proteinExistence type="inferred from homology"/>
<dbReference type="Pfam" id="PF00005">
    <property type="entry name" value="ABC_tran"/>
    <property type="match status" value="1"/>
</dbReference>
<dbReference type="AlphaFoldDB" id="A0A432V7M2"/>
<dbReference type="InterPro" id="IPR003439">
    <property type="entry name" value="ABC_transporter-like_ATP-bd"/>
</dbReference>
<dbReference type="EMBL" id="RKST01000007">
    <property type="protein sequence ID" value="RUM98140.1"/>
    <property type="molecule type" value="Genomic_DNA"/>
</dbReference>
<protein>
    <submittedName>
        <fullName evidence="7">ABC transporter ATP-binding protein</fullName>
    </submittedName>
</protein>
<keyword evidence="4" id="KW-0547">Nucleotide-binding</keyword>
<dbReference type="PROSITE" id="PS50893">
    <property type="entry name" value="ABC_TRANSPORTER_2"/>
    <property type="match status" value="1"/>
</dbReference>
<dbReference type="SUPFAM" id="SSF52540">
    <property type="entry name" value="P-loop containing nucleoside triphosphate hydrolases"/>
    <property type="match status" value="1"/>
</dbReference>
<sequence>MLLASSKFDELRLDHVTRSFGSVNALQDICLTIGKGEFIALLGPSGCGKSTALNCIAGLLAATGGSIWLDDKRIDQLKPEDRGFGMVFQSYALFPHMSVRANIGFGLKMRGTARAEIAKRVDEALALVRLEAHGHKLPGQLSGGQQQRVAIARAIVIEPPLVLMDEPLSNLDAKLRLEMRAEIRRIHNQLGATTIYVTHDQDEALSLADRIVVLRDGRIRQVGAPRDLYESPDHLDVAEFMGYRNRLTGKVTARDGDRVTVEVSSVRLAGTMRGDISVGAQAVIAARPDDVTAIDGSDNALKAIVETIEYRGREFVGTARTEGGLELIFHAPQAAAIGSTISLAVDPAHALAYAA</sequence>
<reference evidence="7 8" key="1">
    <citation type="submission" date="2018-11" db="EMBL/GenBank/DDBJ databases">
        <title>Pseudaminobacter arsenicus sp. nov., an arsenic-resistant bacterium isolated from arsenic-rich aquifers.</title>
        <authorList>
            <person name="Mu Y."/>
        </authorList>
    </citation>
    <scope>NUCLEOTIDE SEQUENCE [LARGE SCALE GENOMIC DNA]</scope>
    <source>
        <strain evidence="7 8">CB3</strain>
    </source>
</reference>
<evidence type="ECO:0000256" key="1">
    <source>
        <dbReference type="ARBA" id="ARBA00004417"/>
    </source>
</evidence>
<name>A0A432V7M2_9HYPH</name>
<feature type="domain" description="ABC transporter" evidence="6">
    <location>
        <begin position="11"/>
        <end position="241"/>
    </location>
</feature>
<dbReference type="Gene3D" id="3.40.50.300">
    <property type="entry name" value="P-loop containing nucleotide triphosphate hydrolases"/>
    <property type="match status" value="1"/>
</dbReference>
<evidence type="ECO:0000256" key="2">
    <source>
        <dbReference type="ARBA" id="ARBA00005417"/>
    </source>
</evidence>
<dbReference type="Proteomes" id="UP000281647">
    <property type="component" value="Unassembled WGS sequence"/>
</dbReference>
<comment type="similarity">
    <text evidence="2">Belongs to the ABC transporter superfamily.</text>
</comment>
<dbReference type="OrthoDB" id="9802264at2"/>
<dbReference type="Pfam" id="PF08402">
    <property type="entry name" value="TOBE_2"/>
    <property type="match status" value="1"/>
</dbReference>
<evidence type="ECO:0000259" key="6">
    <source>
        <dbReference type="PROSITE" id="PS50893"/>
    </source>
</evidence>
<dbReference type="InterPro" id="IPR017871">
    <property type="entry name" value="ABC_transporter-like_CS"/>
</dbReference>
<dbReference type="FunFam" id="3.40.50.300:FF:000042">
    <property type="entry name" value="Maltose/maltodextrin ABC transporter, ATP-binding protein"/>
    <property type="match status" value="1"/>
</dbReference>
<dbReference type="GO" id="GO:0140359">
    <property type="term" value="F:ABC-type transporter activity"/>
    <property type="evidence" value="ECO:0007669"/>
    <property type="project" value="UniProtKB-ARBA"/>
</dbReference>
<dbReference type="SMART" id="SM00382">
    <property type="entry name" value="AAA"/>
    <property type="match status" value="1"/>
</dbReference>
<dbReference type="InterPro" id="IPR013611">
    <property type="entry name" value="Transp-assoc_OB_typ2"/>
</dbReference>
<comment type="caution">
    <text evidence="7">The sequence shown here is derived from an EMBL/GenBank/DDBJ whole genome shotgun (WGS) entry which is preliminary data.</text>
</comment>
<gene>
    <name evidence="7" type="ORF">EET67_08515</name>
</gene>
<evidence type="ECO:0000256" key="4">
    <source>
        <dbReference type="ARBA" id="ARBA00022741"/>
    </source>
</evidence>
<evidence type="ECO:0000313" key="7">
    <source>
        <dbReference type="EMBL" id="RUM98140.1"/>
    </source>
</evidence>
<evidence type="ECO:0000313" key="8">
    <source>
        <dbReference type="Proteomes" id="UP000281647"/>
    </source>
</evidence>
<accession>A0A432V7M2</accession>
<dbReference type="InterPro" id="IPR027417">
    <property type="entry name" value="P-loop_NTPase"/>
</dbReference>
<dbReference type="InterPro" id="IPR003593">
    <property type="entry name" value="AAA+_ATPase"/>
</dbReference>
<comment type="subcellular location">
    <subcellularLocation>
        <location evidence="1">Cell inner membrane</location>
        <topology evidence="1">Peripheral membrane protein</topology>
    </subcellularLocation>
</comment>
<dbReference type="PROSITE" id="PS00211">
    <property type="entry name" value="ABC_TRANSPORTER_1"/>
    <property type="match status" value="1"/>
</dbReference>
<dbReference type="PANTHER" id="PTHR42781:SF4">
    <property type="entry name" value="SPERMIDINE_PUTRESCINE IMPORT ATP-BINDING PROTEIN POTA"/>
    <property type="match status" value="1"/>
</dbReference>
<keyword evidence="5 7" id="KW-0067">ATP-binding</keyword>
<keyword evidence="8" id="KW-1185">Reference proteome</keyword>
<dbReference type="InterPro" id="IPR050093">
    <property type="entry name" value="ABC_SmlMolc_Importer"/>
</dbReference>
<dbReference type="GO" id="GO:0016887">
    <property type="term" value="F:ATP hydrolysis activity"/>
    <property type="evidence" value="ECO:0007669"/>
    <property type="project" value="InterPro"/>
</dbReference>